<gene>
    <name evidence="1" type="ORF">BpHYR1_054276</name>
</gene>
<accession>A0A3M7P443</accession>
<dbReference type="Proteomes" id="UP000276133">
    <property type="component" value="Unassembled WGS sequence"/>
</dbReference>
<reference evidence="1 2" key="1">
    <citation type="journal article" date="2018" name="Sci. Rep.">
        <title>Genomic signatures of local adaptation to the degree of environmental predictability in rotifers.</title>
        <authorList>
            <person name="Franch-Gras L."/>
            <person name="Hahn C."/>
            <person name="Garcia-Roger E.M."/>
            <person name="Carmona M.J."/>
            <person name="Serra M."/>
            <person name="Gomez A."/>
        </authorList>
    </citation>
    <scope>NUCLEOTIDE SEQUENCE [LARGE SCALE GENOMIC DNA]</scope>
    <source>
        <strain evidence="1">HYR1</strain>
    </source>
</reference>
<proteinExistence type="predicted"/>
<organism evidence="1 2">
    <name type="scientific">Brachionus plicatilis</name>
    <name type="common">Marine rotifer</name>
    <name type="synonym">Brachionus muelleri</name>
    <dbReference type="NCBI Taxonomy" id="10195"/>
    <lineage>
        <taxon>Eukaryota</taxon>
        <taxon>Metazoa</taxon>
        <taxon>Spiralia</taxon>
        <taxon>Gnathifera</taxon>
        <taxon>Rotifera</taxon>
        <taxon>Eurotatoria</taxon>
        <taxon>Monogononta</taxon>
        <taxon>Pseudotrocha</taxon>
        <taxon>Ploima</taxon>
        <taxon>Brachionidae</taxon>
        <taxon>Brachionus</taxon>
    </lineage>
</organism>
<keyword evidence="2" id="KW-1185">Reference proteome</keyword>
<sequence length="103" mass="12025">MPTTRHIRSVRTKPLRKYLLANLCRGDRTRYSFLTSLRITDILVSFAWSRALKCAMMYVIVTIRIEINESDERPMVSQVSISYKVMSKGCHDLEEFMDGVVYD</sequence>
<evidence type="ECO:0000313" key="1">
    <source>
        <dbReference type="EMBL" id="RMZ93517.1"/>
    </source>
</evidence>
<dbReference type="AlphaFoldDB" id="A0A3M7P443"/>
<protein>
    <submittedName>
        <fullName evidence="1">Uncharacterized protein</fullName>
    </submittedName>
</protein>
<comment type="caution">
    <text evidence="1">The sequence shown here is derived from an EMBL/GenBank/DDBJ whole genome shotgun (WGS) entry which is preliminary data.</text>
</comment>
<dbReference type="EMBL" id="REGN01013752">
    <property type="protein sequence ID" value="RMZ93517.1"/>
    <property type="molecule type" value="Genomic_DNA"/>
</dbReference>
<evidence type="ECO:0000313" key="2">
    <source>
        <dbReference type="Proteomes" id="UP000276133"/>
    </source>
</evidence>
<name>A0A3M7P443_BRAPC</name>